<feature type="chain" id="PRO_5038507693" evidence="1">
    <location>
        <begin position="24"/>
        <end position="130"/>
    </location>
</feature>
<evidence type="ECO:0000256" key="1">
    <source>
        <dbReference type="SAM" id="SignalP"/>
    </source>
</evidence>
<dbReference type="RefSeq" id="WP_084575870.1">
    <property type="nucleotide sequence ID" value="NZ_CP155572.1"/>
</dbReference>
<protein>
    <submittedName>
        <fullName evidence="3">Rhodanese-related sulfurtransferase</fullName>
    </submittedName>
</protein>
<dbReference type="EMBL" id="FWXI01000008">
    <property type="protein sequence ID" value="SMC76661.1"/>
    <property type="molecule type" value="Genomic_DNA"/>
</dbReference>
<dbReference type="PROSITE" id="PS00380">
    <property type="entry name" value="RHODANESE_1"/>
    <property type="match status" value="1"/>
</dbReference>
<dbReference type="OrthoDB" id="9800872at2"/>
<proteinExistence type="predicted"/>
<dbReference type="AlphaFoldDB" id="A0A1W2BUV5"/>
<evidence type="ECO:0000259" key="2">
    <source>
        <dbReference type="PROSITE" id="PS50206"/>
    </source>
</evidence>
<dbReference type="FunFam" id="3.40.250.10:FF:000049">
    <property type="entry name" value="Phage shock protein E"/>
    <property type="match status" value="1"/>
</dbReference>
<dbReference type="InterPro" id="IPR050229">
    <property type="entry name" value="GlpE_sulfurtransferase"/>
</dbReference>
<organism evidence="3 4">
    <name type="scientific">Sporomusa malonica</name>
    <dbReference type="NCBI Taxonomy" id="112901"/>
    <lineage>
        <taxon>Bacteria</taxon>
        <taxon>Bacillati</taxon>
        <taxon>Bacillota</taxon>
        <taxon>Negativicutes</taxon>
        <taxon>Selenomonadales</taxon>
        <taxon>Sporomusaceae</taxon>
        <taxon>Sporomusa</taxon>
    </lineage>
</organism>
<dbReference type="SMART" id="SM00450">
    <property type="entry name" value="RHOD"/>
    <property type="match status" value="1"/>
</dbReference>
<keyword evidence="1" id="KW-0732">Signal</keyword>
<dbReference type="InterPro" id="IPR001763">
    <property type="entry name" value="Rhodanese-like_dom"/>
</dbReference>
<dbReference type="PANTHER" id="PTHR43031:SF1">
    <property type="entry name" value="PYRIDINE NUCLEOTIDE-DISULPHIDE OXIDOREDUCTASE"/>
    <property type="match status" value="1"/>
</dbReference>
<dbReference type="Gene3D" id="3.40.250.10">
    <property type="entry name" value="Rhodanese-like domain"/>
    <property type="match status" value="1"/>
</dbReference>
<gene>
    <name evidence="3" type="ORF">SAMN04488500_108173</name>
</gene>
<feature type="signal peptide" evidence="1">
    <location>
        <begin position="1"/>
        <end position="23"/>
    </location>
</feature>
<dbReference type="Pfam" id="PF00581">
    <property type="entry name" value="Rhodanese"/>
    <property type="match status" value="1"/>
</dbReference>
<dbReference type="InterPro" id="IPR036873">
    <property type="entry name" value="Rhodanese-like_dom_sf"/>
</dbReference>
<dbReference type="InterPro" id="IPR001307">
    <property type="entry name" value="Thiosulphate_STrfase_CS"/>
</dbReference>
<keyword evidence="4" id="KW-1185">Reference proteome</keyword>
<dbReference type="PANTHER" id="PTHR43031">
    <property type="entry name" value="FAD-DEPENDENT OXIDOREDUCTASE"/>
    <property type="match status" value="1"/>
</dbReference>
<feature type="domain" description="Rhodanese" evidence="2">
    <location>
        <begin position="45"/>
        <end position="130"/>
    </location>
</feature>
<dbReference type="PROSITE" id="PS50206">
    <property type="entry name" value="RHODANESE_3"/>
    <property type="match status" value="1"/>
</dbReference>
<reference evidence="3 4" key="1">
    <citation type="submission" date="2017-04" db="EMBL/GenBank/DDBJ databases">
        <authorList>
            <person name="Afonso C.L."/>
            <person name="Miller P.J."/>
            <person name="Scott M.A."/>
            <person name="Spackman E."/>
            <person name="Goraichik I."/>
            <person name="Dimitrov K.M."/>
            <person name="Suarez D.L."/>
            <person name="Swayne D.E."/>
        </authorList>
    </citation>
    <scope>NUCLEOTIDE SEQUENCE [LARGE SCALE GENOMIC DNA]</scope>
    <source>
        <strain evidence="3 4">DSM 5090</strain>
    </source>
</reference>
<dbReference type="STRING" id="112901.SAMN04488500_108173"/>
<accession>A0A1W2BUV5</accession>
<sequence>MRRGNKLLLAVLMIMILAFSVGCGGAGATQGGVNVTVDEALALWQNKEAFVIDVRTQQEYQDGHIPGAPLIPLNQLERRIDEVPKNQKVLLICRSGNRSGQGTSLLRSKGFDNVYNIDGGMLAWRGPVVK</sequence>
<evidence type="ECO:0000313" key="4">
    <source>
        <dbReference type="Proteomes" id="UP000192738"/>
    </source>
</evidence>
<dbReference type="PROSITE" id="PS51257">
    <property type="entry name" value="PROKAR_LIPOPROTEIN"/>
    <property type="match status" value="1"/>
</dbReference>
<name>A0A1W2BUV5_9FIRM</name>
<keyword evidence="3" id="KW-0808">Transferase</keyword>
<dbReference type="SUPFAM" id="SSF52821">
    <property type="entry name" value="Rhodanese/Cell cycle control phosphatase"/>
    <property type="match status" value="1"/>
</dbReference>
<dbReference type="CDD" id="cd00158">
    <property type="entry name" value="RHOD"/>
    <property type="match status" value="1"/>
</dbReference>
<dbReference type="GO" id="GO:0004792">
    <property type="term" value="F:thiosulfate-cyanide sulfurtransferase activity"/>
    <property type="evidence" value="ECO:0007669"/>
    <property type="project" value="InterPro"/>
</dbReference>
<evidence type="ECO:0000313" key="3">
    <source>
        <dbReference type="EMBL" id="SMC76661.1"/>
    </source>
</evidence>
<dbReference type="Proteomes" id="UP000192738">
    <property type="component" value="Unassembled WGS sequence"/>
</dbReference>